<organism evidence="2 3">
    <name type="scientific">Candidatus Syntrophocurvum alkaliphilum</name>
    <dbReference type="NCBI Taxonomy" id="2293317"/>
    <lineage>
        <taxon>Bacteria</taxon>
        <taxon>Bacillati</taxon>
        <taxon>Bacillota</taxon>
        <taxon>Clostridia</taxon>
        <taxon>Eubacteriales</taxon>
        <taxon>Syntrophomonadaceae</taxon>
        <taxon>Candidatus Syntrophocurvum</taxon>
    </lineage>
</organism>
<keyword evidence="1" id="KW-1133">Transmembrane helix</keyword>
<evidence type="ECO:0000313" key="3">
    <source>
        <dbReference type="Proteomes" id="UP000426444"/>
    </source>
</evidence>
<accession>A0A6I6DLJ2</accession>
<name>A0A6I6DLJ2_9FIRM</name>
<dbReference type="AlphaFoldDB" id="A0A6I6DLJ2"/>
<gene>
    <name evidence="2" type="ORF">SYNTR_1673</name>
</gene>
<dbReference type="KEGG" id="salq:SYNTR_1673"/>
<dbReference type="Proteomes" id="UP000426444">
    <property type="component" value="Chromosome"/>
</dbReference>
<dbReference type="EMBL" id="CP046457">
    <property type="protein sequence ID" value="QGU00267.1"/>
    <property type="molecule type" value="Genomic_DNA"/>
</dbReference>
<keyword evidence="1" id="KW-0472">Membrane</keyword>
<keyword evidence="1" id="KW-0812">Transmembrane</keyword>
<proteinExistence type="predicted"/>
<keyword evidence="3" id="KW-1185">Reference proteome</keyword>
<dbReference type="OrthoDB" id="2886722at2"/>
<feature type="transmembrane region" description="Helical" evidence="1">
    <location>
        <begin position="117"/>
        <end position="135"/>
    </location>
</feature>
<dbReference type="RefSeq" id="WP_156204072.1">
    <property type="nucleotide sequence ID" value="NZ_CP046457.1"/>
</dbReference>
<sequence>MKRINIKKLTTIFLLSFFCLAVLTAPVFGHCLLIEEIEEGKVKVYFDDGTTSENIEVTVFDEKGTELTIGNPDENGYFRYSTDLDAYAIVANDGVGHLATLTLGEGKSVSHSHGNRTVQIISIVLIFSAVAFYFYRRKSK</sequence>
<evidence type="ECO:0000256" key="1">
    <source>
        <dbReference type="SAM" id="Phobius"/>
    </source>
</evidence>
<protein>
    <submittedName>
        <fullName evidence="2">Uncharacterized protein</fullName>
    </submittedName>
</protein>
<reference evidence="3" key="1">
    <citation type="journal article" date="2019" name="Microbiology">
        <title>Complete Genome Sequence of an Uncultured Bacterium of the Candidate Phylum Bipolaricaulota.</title>
        <authorList>
            <person name="Kadnikov V.V."/>
            <person name="Mardanov A.V."/>
            <person name="Beletsky A.V."/>
            <person name="Frank Y.A."/>
            <person name="Karnachuk O.V."/>
            <person name="Ravin N.V."/>
        </authorList>
    </citation>
    <scope>NUCLEOTIDE SEQUENCE [LARGE SCALE GENOMIC DNA]</scope>
</reference>
<evidence type="ECO:0000313" key="2">
    <source>
        <dbReference type="EMBL" id="QGU00267.1"/>
    </source>
</evidence>